<dbReference type="Gene3D" id="3.90.470.20">
    <property type="entry name" value="4'-phosphopantetheinyl transferase domain"/>
    <property type="match status" value="2"/>
</dbReference>
<dbReference type="RefSeq" id="WP_186970402.1">
    <property type="nucleotide sequence ID" value="NZ_JACOPK010000009.1"/>
</dbReference>
<protein>
    <submittedName>
        <fullName evidence="5">4'-phosphopantetheinyl transferase superfamily protein</fullName>
    </submittedName>
</protein>
<reference evidence="5 6" key="1">
    <citation type="submission" date="2020-08" db="EMBL/GenBank/DDBJ databases">
        <title>Genome public.</title>
        <authorList>
            <person name="Liu C."/>
            <person name="Sun Q."/>
        </authorList>
    </citation>
    <scope>NUCLEOTIDE SEQUENCE [LARGE SCALE GENOMIC DNA]</scope>
    <source>
        <strain evidence="5 6">M2</strain>
    </source>
</reference>
<keyword evidence="2 5" id="KW-0808">Transferase</keyword>
<organism evidence="5 6">
    <name type="scientific">Agathobaculum hominis</name>
    <dbReference type="NCBI Taxonomy" id="2763014"/>
    <lineage>
        <taxon>Bacteria</taxon>
        <taxon>Bacillati</taxon>
        <taxon>Bacillota</taxon>
        <taxon>Clostridia</taxon>
        <taxon>Eubacteriales</taxon>
        <taxon>Butyricicoccaceae</taxon>
        <taxon>Agathobaculum</taxon>
    </lineage>
</organism>
<evidence type="ECO:0000256" key="2">
    <source>
        <dbReference type="ARBA" id="ARBA00022679"/>
    </source>
</evidence>
<accession>A0ABR7GPQ3</accession>
<feature type="domain" description="4'-phosphopantetheinyl transferase" evidence="3">
    <location>
        <begin position="101"/>
        <end position="204"/>
    </location>
</feature>
<evidence type="ECO:0000313" key="5">
    <source>
        <dbReference type="EMBL" id="MBC5696292.1"/>
    </source>
</evidence>
<dbReference type="Pfam" id="PF01648">
    <property type="entry name" value="ACPS"/>
    <property type="match status" value="1"/>
</dbReference>
<dbReference type="EMBL" id="JACOPK010000009">
    <property type="protein sequence ID" value="MBC5696292.1"/>
    <property type="molecule type" value="Genomic_DNA"/>
</dbReference>
<name>A0ABR7GPQ3_9FIRM</name>
<evidence type="ECO:0000256" key="1">
    <source>
        <dbReference type="ARBA" id="ARBA00010990"/>
    </source>
</evidence>
<gene>
    <name evidence="5" type="ORF">H8S02_10105</name>
</gene>
<evidence type="ECO:0000259" key="4">
    <source>
        <dbReference type="Pfam" id="PF22624"/>
    </source>
</evidence>
<sequence>MTAVFATKISAFDPENISQRVLLTKERLYAIDQLNGEGRQQSFAAALLLEYVVKRLFPKAEHPLEVAIAQGGKPYLAKEPDIHFNLSHSGEWAVCAISSSPVGIDIQHCDEGRRDVASRFFHREEIRYLDSLPQFRRDEGFYRLWTLKESFVKATGRGLDLPLRSFWIDIRRGRPQIDCGNIEGQYKLFELDFPADKAYRLAVCVRDLSESEPRLMIL</sequence>
<dbReference type="Proteomes" id="UP000641741">
    <property type="component" value="Unassembled WGS sequence"/>
</dbReference>
<dbReference type="PANTHER" id="PTHR12215:SF10">
    <property type="entry name" value="L-AMINOADIPATE-SEMIALDEHYDE DEHYDROGENASE-PHOSPHOPANTETHEINYL TRANSFERASE"/>
    <property type="match status" value="1"/>
</dbReference>
<dbReference type="InterPro" id="IPR055066">
    <property type="entry name" value="AASDHPPT_N"/>
</dbReference>
<dbReference type="Pfam" id="PF22624">
    <property type="entry name" value="AASDHPPT_N"/>
    <property type="match status" value="1"/>
</dbReference>
<evidence type="ECO:0000313" key="6">
    <source>
        <dbReference type="Proteomes" id="UP000641741"/>
    </source>
</evidence>
<proteinExistence type="inferred from homology"/>
<keyword evidence="6" id="KW-1185">Reference proteome</keyword>
<evidence type="ECO:0000259" key="3">
    <source>
        <dbReference type="Pfam" id="PF01648"/>
    </source>
</evidence>
<dbReference type="GO" id="GO:0016740">
    <property type="term" value="F:transferase activity"/>
    <property type="evidence" value="ECO:0007669"/>
    <property type="project" value="UniProtKB-KW"/>
</dbReference>
<dbReference type="InterPro" id="IPR050559">
    <property type="entry name" value="P-Pant_transferase_sf"/>
</dbReference>
<dbReference type="InterPro" id="IPR008278">
    <property type="entry name" value="4-PPantetheinyl_Trfase_dom"/>
</dbReference>
<dbReference type="PANTHER" id="PTHR12215">
    <property type="entry name" value="PHOSPHOPANTETHEINE TRANSFERASE"/>
    <property type="match status" value="1"/>
</dbReference>
<comment type="caution">
    <text evidence="5">The sequence shown here is derived from an EMBL/GenBank/DDBJ whole genome shotgun (WGS) entry which is preliminary data.</text>
</comment>
<feature type="domain" description="4'-phosphopantetheinyl transferase N-terminal" evidence="4">
    <location>
        <begin position="34"/>
        <end position="97"/>
    </location>
</feature>
<dbReference type="SUPFAM" id="SSF56214">
    <property type="entry name" value="4'-phosphopantetheinyl transferase"/>
    <property type="match status" value="2"/>
</dbReference>
<dbReference type="InterPro" id="IPR037143">
    <property type="entry name" value="4-PPantetheinyl_Trfase_dom_sf"/>
</dbReference>
<comment type="similarity">
    <text evidence="1">Belongs to the P-Pant transferase superfamily. Gsp/Sfp/HetI/AcpT family.</text>
</comment>